<comment type="caution">
    <text evidence="2">The sequence shown here is derived from an EMBL/GenBank/DDBJ whole genome shotgun (WGS) entry which is preliminary data.</text>
</comment>
<evidence type="ECO:0000256" key="1">
    <source>
        <dbReference type="SAM" id="MobiDB-lite"/>
    </source>
</evidence>
<feature type="compositionally biased region" description="Basic and acidic residues" evidence="1">
    <location>
        <begin position="110"/>
        <end position="125"/>
    </location>
</feature>
<accession>A0AAN9NS81</accession>
<dbReference type="AlphaFoldDB" id="A0AAN9NS81"/>
<keyword evidence="3" id="KW-1185">Reference proteome</keyword>
<protein>
    <submittedName>
        <fullName evidence="2">Uncharacterized protein</fullName>
    </submittedName>
</protein>
<evidence type="ECO:0000313" key="3">
    <source>
        <dbReference type="Proteomes" id="UP001386955"/>
    </source>
</evidence>
<proteinExistence type="predicted"/>
<feature type="region of interest" description="Disordered" evidence="1">
    <location>
        <begin position="96"/>
        <end position="134"/>
    </location>
</feature>
<evidence type="ECO:0000313" key="2">
    <source>
        <dbReference type="EMBL" id="KAK7375958.1"/>
    </source>
</evidence>
<feature type="region of interest" description="Disordered" evidence="1">
    <location>
        <begin position="1"/>
        <end position="51"/>
    </location>
</feature>
<gene>
    <name evidence="2" type="ORF">VNO78_35274</name>
</gene>
<dbReference type="EMBL" id="JAYMYS010000040">
    <property type="protein sequence ID" value="KAK7375958.1"/>
    <property type="molecule type" value="Genomic_DNA"/>
</dbReference>
<sequence length="181" mass="20549">MDLVADGSDDGCVLNPVSERRYHGQVADTQEKTQRQQKQRHDRDGTDHKFQVGDLLEGRGECVQTRTARHPVFNVDQLRLKEPSILDEAAEPEVELEIDDLIPDRQPVLTEDRPKESPKKREKALSTELSLGEGRATGSLEGKEVWAGERSDFRIRINLLIKEFSRLSAPLAFVPVPWWSP</sequence>
<reference evidence="2 3" key="1">
    <citation type="submission" date="2024-01" db="EMBL/GenBank/DDBJ databases">
        <title>The genomes of 5 underutilized Papilionoideae crops provide insights into root nodulation and disease resistanc.</title>
        <authorList>
            <person name="Jiang F."/>
        </authorList>
    </citation>
    <scope>NUCLEOTIDE SEQUENCE [LARGE SCALE GENOMIC DNA]</scope>
    <source>
        <strain evidence="2">DUOXIRENSHENG_FW03</strain>
        <tissue evidence="2">Leaves</tissue>
    </source>
</reference>
<dbReference type="Proteomes" id="UP001386955">
    <property type="component" value="Unassembled WGS sequence"/>
</dbReference>
<organism evidence="2 3">
    <name type="scientific">Psophocarpus tetragonolobus</name>
    <name type="common">Winged bean</name>
    <name type="synonym">Dolichos tetragonolobus</name>
    <dbReference type="NCBI Taxonomy" id="3891"/>
    <lineage>
        <taxon>Eukaryota</taxon>
        <taxon>Viridiplantae</taxon>
        <taxon>Streptophyta</taxon>
        <taxon>Embryophyta</taxon>
        <taxon>Tracheophyta</taxon>
        <taxon>Spermatophyta</taxon>
        <taxon>Magnoliopsida</taxon>
        <taxon>eudicotyledons</taxon>
        <taxon>Gunneridae</taxon>
        <taxon>Pentapetalae</taxon>
        <taxon>rosids</taxon>
        <taxon>fabids</taxon>
        <taxon>Fabales</taxon>
        <taxon>Fabaceae</taxon>
        <taxon>Papilionoideae</taxon>
        <taxon>50 kb inversion clade</taxon>
        <taxon>NPAAA clade</taxon>
        <taxon>indigoferoid/millettioid clade</taxon>
        <taxon>Phaseoleae</taxon>
        <taxon>Psophocarpus</taxon>
    </lineage>
</organism>
<name>A0AAN9NS81_PSOTE</name>
<feature type="compositionally biased region" description="Basic and acidic residues" evidence="1">
    <location>
        <begin position="29"/>
        <end position="51"/>
    </location>
</feature>